<dbReference type="NCBIfam" id="TIGR01297">
    <property type="entry name" value="CDF"/>
    <property type="match status" value="1"/>
</dbReference>
<dbReference type="KEGG" id="cfk:CFRA_06610"/>
<dbReference type="InterPro" id="IPR050681">
    <property type="entry name" value="CDF/SLC30A"/>
</dbReference>
<dbReference type="EMBL" id="CP009247">
    <property type="protein sequence ID" value="APT88977.1"/>
    <property type="molecule type" value="Genomic_DNA"/>
</dbReference>
<evidence type="ECO:0000313" key="13">
    <source>
        <dbReference type="Proteomes" id="UP000185434"/>
    </source>
</evidence>
<keyword evidence="5 9" id="KW-1133">Transmembrane helix</keyword>
<feature type="compositionally biased region" description="Basic and acidic residues" evidence="8">
    <location>
        <begin position="8"/>
        <end position="22"/>
    </location>
</feature>
<evidence type="ECO:0000256" key="8">
    <source>
        <dbReference type="SAM" id="MobiDB-lite"/>
    </source>
</evidence>
<dbReference type="InterPro" id="IPR027470">
    <property type="entry name" value="Cation_efflux_CTD"/>
</dbReference>
<proteinExistence type="inferred from homology"/>
<dbReference type="InterPro" id="IPR058533">
    <property type="entry name" value="Cation_efflux_TM"/>
</dbReference>
<gene>
    <name evidence="12" type="ORF">CFRA_06610</name>
</gene>
<evidence type="ECO:0000256" key="6">
    <source>
        <dbReference type="ARBA" id="ARBA00023065"/>
    </source>
</evidence>
<dbReference type="STRING" id="1437875.CFRA_06610"/>
<protein>
    <submittedName>
        <fullName evidence="12">Cobalt-zinc-cadmium resistance protein</fullName>
    </submittedName>
</protein>
<evidence type="ECO:0000256" key="2">
    <source>
        <dbReference type="ARBA" id="ARBA00008873"/>
    </source>
</evidence>
<dbReference type="PANTHER" id="PTHR11562">
    <property type="entry name" value="CATION EFFLUX PROTEIN/ ZINC TRANSPORTER"/>
    <property type="match status" value="1"/>
</dbReference>
<dbReference type="Proteomes" id="UP000185434">
    <property type="component" value="Chromosome"/>
</dbReference>
<evidence type="ECO:0000256" key="1">
    <source>
        <dbReference type="ARBA" id="ARBA00004141"/>
    </source>
</evidence>
<dbReference type="Pfam" id="PF16916">
    <property type="entry name" value="ZT_dimer"/>
    <property type="match status" value="1"/>
</dbReference>
<comment type="subcellular location">
    <subcellularLocation>
        <location evidence="1">Membrane</location>
        <topology evidence="1">Multi-pass membrane protein</topology>
    </subcellularLocation>
</comment>
<feature type="transmembrane region" description="Helical" evidence="9">
    <location>
        <begin position="132"/>
        <end position="156"/>
    </location>
</feature>
<dbReference type="AlphaFoldDB" id="A0A1L7CT20"/>
<dbReference type="GO" id="GO:0005886">
    <property type="term" value="C:plasma membrane"/>
    <property type="evidence" value="ECO:0007669"/>
    <property type="project" value="TreeGrafter"/>
</dbReference>
<evidence type="ECO:0000256" key="5">
    <source>
        <dbReference type="ARBA" id="ARBA00022989"/>
    </source>
</evidence>
<dbReference type="RefSeq" id="WP_075663955.1">
    <property type="nucleotide sequence ID" value="NZ_CP009247.1"/>
</dbReference>
<dbReference type="InterPro" id="IPR036837">
    <property type="entry name" value="Cation_efflux_CTD_sf"/>
</dbReference>
<dbReference type="PANTHER" id="PTHR11562:SF17">
    <property type="entry name" value="RE54080P-RELATED"/>
    <property type="match status" value="1"/>
</dbReference>
<organism evidence="12 13">
    <name type="scientific">Corynebacterium frankenforstense DSM 45800</name>
    <dbReference type="NCBI Taxonomy" id="1437875"/>
    <lineage>
        <taxon>Bacteria</taxon>
        <taxon>Bacillati</taxon>
        <taxon>Actinomycetota</taxon>
        <taxon>Actinomycetes</taxon>
        <taxon>Mycobacteriales</taxon>
        <taxon>Corynebacteriaceae</taxon>
        <taxon>Corynebacterium</taxon>
    </lineage>
</organism>
<comment type="similarity">
    <text evidence="2">Belongs to the cation diffusion facilitator (CDF) transporter (TC 2.A.4) family. SLC30A subfamily.</text>
</comment>
<evidence type="ECO:0000313" key="12">
    <source>
        <dbReference type="EMBL" id="APT88977.1"/>
    </source>
</evidence>
<name>A0A1L7CT20_9CORY</name>
<feature type="transmembrane region" description="Helical" evidence="9">
    <location>
        <begin position="99"/>
        <end position="120"/>
    </location>
</feature>
<keyword evidence="7 9" id="KW-0472">Membrane</keyword>
<feature type="transmembrane region" description="Helical" evidence="9">
    <location>
        <begin position="168"/>
        <end position="193"/>
    </location>
</feature>
<dbReference type="Pfam" id="PF01545">
    <property type="entry name" value="Cation_efflux"/>
    <property type="match status" value="1"/>
</dbReference>
<feature type="transmembrane region" description="Helical" evidence="9">
    <location>
        <begin position="33"/>
        <end position="61"/>
    </location>
</feature>
<keyword evidence="4 9" id="KW-0812">Transmembrane</keyword>
<keyword evidence="3" id="KW-0813">Transport</keyword>
<accession>A0A1L7CT20</accession>
<evidence type="ECO:0000259" key="10">
    <source>
        <dbReference type="Pfam" id="PF01545"/>
    </source>
</evidence>
<dbReference type="OrthoDB" id="9809646at2"/>
<evidence type="ECO:0000256" key="4">
    <source>
        <dbReference type="ARBA" id="ARBA00022692"/>
    </source>
</evidence>
<dbReference type="InterPro" id="IPR027469">
    <property type="entry name" value="Cation_efflux_TMD_sf"/>
</dbReference>
<dbReference type="GO" id="GO:0005385">
    <property type="term" value="F:zinc ion transmembrane transporter activity"/>
    <property type="evidence" value="ECO:0007669"/>
    <property type="project" value="TreeGrafter"/>
</dbReference>
<dbReference type="SUPFAM" id="SSF161111">
    <property type="entry name" value="Cation efflux protein transmembrane domain-like"/>
    <property type="match status" value="1"/>
</dbReference>
<evidence type="ECO:0000256" key="9">
    <source>
        <dbReference type="SAM" id="Phobius"/>
    </source>
</evidence>
<feature type="domain" description="Cation efflux protein cytoplasmic" evidence="11">
    <location>
        <begin position="229"/>
        <end position="303"/>
    </location>
</feature>
<sequence>MDATAHGHGADHRHGHTHDHPHGHSHAPKSLRALLGVITLTTVIFLAELTAGFVSGSLALLSDAMHMLSDSTGLILALVAMLIGRRAPSKRATYGHRRVEVLAALVNALAVSAISVYIVYEAVRRLGSAEEIDVPVMLAVATIGLVANGVSATILVRRQHDSLNMRGAYLHVLSDLLGSVAVIVAGVVIWVTGFTPADTIASFVIAALVLPRSLRLLAASVNVLLERAPADVDVEEIAGALEAVDGVVAVHDLHLWSTDGTDVLATCHLVVDAEDMYGCGVLDDAQDMLAGLGVTHSTIQLEQPGHERHEHVC</sequence>
<reference evidence="12 13" key="1">
    <citation type="submission" date="2014-08" db="EMBL/GenBank/DDBJ databases">
        <title>Complete genome sequence of Corynebacterium frankenforstense ST18(T) (=DSM 45800(T)), isolated from raw cow milk.</title>
        <authorList>
            <person name="Ruckert C."/>
            <person name="Albersmeier A."/>
            <person name="Winkler A."/>
            <person name="Lipski A."/>
            <person name="Kalinowski J."/>
        </authorList>
    </citation>
    <scope>NUCLEOTIDE SEQUENCE [LARGE SCALE GENOMIC DNA]</scope>
    <source>
        <strain evidence="12 13">ST18</strain>
    </source>
</reference>
<feature type="transmembrane region" description="Helical" evidence="9">
    <location>
        <begin position="67"/>
        <end position="87"/>
    </location>
</feature>
<feature type="domain" description="Cation efflux protein transmembrane" evidence="10">
    <location>
        <begin position="38"/>
        <end position="225"/>
    </location>
</feature>
<keyword evidence="6" id="KW-0406">Ion transport</keyword>
<evidence type="ECO:0000256" key="7">
    <source>
        <dbReference type="ARBA" id="ARBA00023136"/>
    </source>
</evidence>
<feature type="region of interest" description="Disordered" evidence="8">
    <location>
        <begin position="1"/>
        <end position="27"/>
    </location>
</feature>
<dbReference type="InterPro" id="IPR002524">
    <property type="entry name" value="Cation_efflux"/>
</dbReference>
<dbReference type="Gene3D" id="1.20.1510.10">
    <property type="entry name" value="Cation efflux protein transmembrane domain"/>
    <property type="match status" value="1"/>
</dbReference>
<evidence type="ECO:0000259" key="11">
    <source>
        <dbReference type="Pfam" id="PF16916"/>
    </source>
</evidence>
<evidence type="ECO:0000256" key="3">
    <source>
        <dbReference type="ARBA" id="ARBA00022448"/>
    </source>
</evidence>
<dbReference type="SUPFAM" id="SSF160240">
    <property type="entry name" value="Cation efflux protein cytoplasmic domain-like"/>
    <property type="match status" value="1"/>
</dbReference>
<keyword evidence="13" id="KW-1185">Reference proteome</keyword>